<dbReference type="EMBL" id="CAXKWB010002037">
    <property type="protein sequence ID" value="CAL4066061.1"/>
    <property type="molecule type" value="Genomic_DNA"/>
</dbReference>
<dbReference type="SUPFAM" id="SSF48652">
    <property type="entry name" value="Tetraspanin"/>
    <property type="match status" value="1"/>
</dbReference>
<dbReference type="Gene3D" id="1.10.1450.10">
    <property type="entry name" value="Tetraspanin"/>
    <property type="match status" value="1"/>
</dbReference>
<dbReference type="Pfam" id="PF00335">
    <property type="entry name" value="Tetraspanin"/>
    <property type="match status" value="1"/>
</dbReference>
<accession>A0AAV2PZZ6</accession>
<evidence type="ECO:0000256" key="5">
    <source>
        <dbReference type="SAM" id="MobiDB-lite"/>
    </source>
</evidence>
<dbReference type="InterPro" id="IPR008952">
    <property type="entry name" value="Tetraspanin_EC2_sf"/>
</dbReference>
<feature type="compositionally biased region" description="Polar residues" evidence="5">
    <location>
        <begin position="265"/>
        <end position="275"/>
    </location>
</feature>
<feature type="transmembrane region" description="Helical" evidence="6">
    <location>
        <begin position="97"/>
        <end position="120"/>
    </location>
</feature>
<evidence type="ECO:0008006" key="9">
    <source>
        <dbReference type="Google" id="ProtNLM"/>
    </source>
</evidence>
<evidence type="ECO:0000313" key="7">
    <source>
        <dbReference type="EMBL" id="CAL4066061.1"/>
    </source>
</evidence>
<dbReference type="AlphaFoldDB" id="A0AAV2PZZ6"/>
<evidence type="ECO:0000256" key="3">
    <source>
        <dbReference type="ARBA" id="ARBA00022989"/>
    </source>
</evidence>
<gene>
    <name evidence="7" type="ORF">MNOR_LOCUS5308</name>
</gene>
<evidence type="ECO:0000256" key="2">
    <source>
        <dbReference type="ARBA" id="ARBA00022692"/>
    </source>
</evidence>
<comment type="caution">
    <text evidence="7">The sequence shown here is derived from an EMBL/GenBank/DDBJ whole genome shotgun (WGS) entry which is preliminary data.</text>
</comment>
<name>A0AAV2PZZ6_MEGNR</name>
<dbReference type="Proteomes" id="UP001497623">
    <property type="component" value="Unassembled WGS sequence"/>
</dbReference>
<keyword evidence="8" id="KW-1185">Reference proteome</keyword>
<keyword evidence="2 6" id="KW-0812">Transmembrane</keyword>
<evidence type="ECO:0000256" key="1">
    <source>
        <dbReference type="ARBA" id="ARBA00004141"/>
    </source>
</evidence>
<dbReference type="GO" id="GO:0016020">
    <property type="term" value="C:membrane"/>
    <property type="evidence" value="ECO:0007669"/>
    <property type="project" value="UniProtKB-SubCell"/>
</dbReference>
<sequence length="292" mass="32353">MEEEFDKYDNPTNTQITHDLDTIQNDLKCCGVNGPADWKNATYMNSISVADGCCKTLKEGCGHDYFDHFNVVEIYEDGCFQAFEEKFMGIGQGMLDLVIAAAVVLLTIFLTTCVTGYEFFISVENHSESEEIESQNNISQYSNEDRNCDPMKTEQDNESHTTKTYNNHFKSIYSDKTNTTHNTSAHNTLPPFIPNVDTPSSVPPLGYTSLNPSATPSFAPPAYSPSSSYPDDPSHLINPSYHISPNGTNLPMYPLSEVAVPRENYQPNESATSHYKASAPPAESSSKLFGYS</sequence>
<proteinExistence type="predicted"/>
<dbReference type="InterPro" id="IPR018499">
    <property type="entry name" value="Tetraspanin/Peripherin"/>
</dbReference>
<feature type="compositionally biased region" description="Low complexity" evidence="5">
    <location>
        <begin position="277"/>
        <end position="286"/>
    </location>
</feature>
<feature type="region of interest" description="Disordered" evidence="5">
    <location>
        <begin position="218"/>
        <end position="242"/>
    </location>
</feature>
<feature type="non-terminal residue" evidence="7">
    <location>
        <position position="292"/>
    </location>
</feature>
<keyword evidence="3 6" id="KW-1133">Transmembrane helix</keyword>
<reference evidence="7 8" key="1">
    <citation type="submission" date="2024-05" db="EMBL/GenBank/DDBJ databases">
        <authorList>
            <person name="Wallberg A."/>
        </authorList>
    </citation>
    <scope>NUCLEOTIDE SEQUENCE [LARGE SCALE GENOMIC DNA]</scope>
</reference>
<evidence type="ECO:0000256" key="6">
    <source>
        <dbReference type="SAM" id="Phobius"/>
    </source>
</evidence>
<organism evidence="7 8">
    <name type="scientific">Meganyctiphanes norvegica</name>
    <name type="common">Northern krill</name>
    <name type="synonym">Thysanopoda norvegica</name>
    <dbReference type="NCBI Taxonomy" id="48144"/>
    <lineage>
        <taxon>Eukaryota</taxon>
        <taxon>Metazoa</taxon>
        <taxon>Ecdysozoa</taxon>
        <taxon>Arthropoda</taxon>
        <taxon>Crustacea</taxon>
        <taxon>Multicrustacea</taxon>
        <taxon>Malacostraca</taxon>
        <taxon>Eumalacostraca</taxon>
        <taxon>Eucarida</taxon>
        <taxon>Euphausiacea</taxon>
        <taxon>Euphausiidae</taxon>
        <taxon>Meganyctiphanes</taxon>
    </lineage>
</organism>
<comment type="subcellular location">
    <subcellularLocation>
        <location evidence="1">Membrane</location>
        <topology evidence="1">Multi-pass membrane protein</topology>
    </subcellularLocation>
</comment>
<feature type="region of interest" description="Disordered" evidence="5">
    <location>
        <begin position="261"/>
        <end position="292"/>
    </location>
</feature>
<protein>
    <recommendedName>
        <fullName evidence="9">Tetraspanin</fullName>
    </recommendedName>
</protein>
<evidence type="ECO:0000313" key="8">
    <source>
        <dbReference type="Proteomes" id="UP001497623"/>
    </source>
</evidence>
<keyword evidence="4 6" id="KW-0472">Membrane</keyword>
<evidence type="ECO:0000256" key="4">
    <source>
        <dbReference type="ARBA" id="ARBA00023136"/>
    </source>
</evidence>